<dbReference type="RefSeq" id="WP_106186622.1">
    <property type="nucleotide sequence ID" value="NZ_PVTF01000002.1"/>
</dbReference>
<comment type="similarity">
    <text evidence="3">Belongs to the peptidase M28 family.</text>
</comment>
<feature type="transmembrane region" description="Helical" evidence="9">
    <location>
        <begin position="336"/>
        <end position="358"/>
    </location>
</feature>
<evidence type="ECO:0000256" key="6">
    <source>
        <dbReference type="ARBA" id="ARBA00022989"/>
    </source>
</evidence>
<feature type="transmembrane region" description="Helical" evidence="9">
    <location>
        <begin position="447"/>
        <end position="469"/>
    </location>
</feature>
<dbReference type="GO" id="GO:0006508">
    <property type="term" value="P:proteolysis"/>
    <property type="evidence" value="ECO:0007669"/>
    <property type="project" value="InterPro"/>
</dbReference>
<dbReference type="Proteomes" id="UP000239494">
    <property type="component" value="Unassembled WGS sequence"/>
</dbReference>
<evidence type="ECO:0000313" key="11">
    <source>
        <dbReference type="EMBL" id="PRY45079.1"/>
    </source>
</evidence>
<feature type="domain" description="Peptidase M28" evidence="10">
    <location>
        <begin position="115"/>
        <end position="303"/>
    </location>
</feature>
<comment type="caution">
    <text evidence="11">The sequence shown here is derived from an EMBL/GenBank/DDBJ whole genome shotgun (WGS) entry which is preliminary data.</text>
</comment>
<dbReference type="InterPro" id="IPR045175">
    <property type="entry name" value="M28_fam"/>
</dbReference>
<proteinExistence type="inferred from homology"/>
<evidence type="ECO:0000256" key="5">
    <source>
        <dbReference type="ARBA" id="ARBA00022554"/>
    </source>
</evidence>
<feature type="transmembrane region" description="Helical" evidence="9">
    <location>
        <begin position="546"/>
        <end position="566"/>
    </location>
</feature>
<evidence type="ECO:0000259" key="10">
    <source>
        <dbReference type="Pfam" id="PF04389"/>
    </source>
</evidence>
<dbReference type="EMBL" id="PVTF01000002">
    <property type="protein sequence ID" value="PRY45079.1"/>
    <property type="molecule type" value="Genomic_DNA"/>
</dbReference>
<feature type="transmembrane region" description="Helical" evidence="9">
    <location>
        <begin position="415"/>
        <end position="435"/>
    </location>
</feature>
<dbReference type="SUPFAM" id="SSF53187">
    <property type="entry name" value="Zn-dependent exopeptidases"/>
    <property type="match status" value="1"/>
</dbReference>
<evidence type="ECO:0000256" key="4">
    <source>
        <dbReference type="ARBA" id="ARBA00017435"/>
    </source>
</evidence>
<dbReference type="InterPro" id="IPR007484">
    <property type="entry name" value="Peptidase_M28"/>
</dbReference>
<dbReference type="AlphaFoldDB" id="A0A2T0THJ2"/>
<protein>
    <recommendedName>
        <fullName evidence="4">Vacuolar membrane protease</fullName>
    </recommendedName>
    <alternativeName>
        <fullName evidence="8">FXNA-related family protease 1</fullName>
    </alternativeName>
</protein>
<gene>
    <name evidence="11" type="ORF">CLV43_102644</name>
</gene>
<comment type="function">
    <text evidence="1">May be involved in vacuolar sorting and osmoregulation.</text>
</comment>
<feature type="transmembrane region" description="Helical" evidence="9">
    <location>
        <begin position="520"/>
        <end position="540"/>
    </location>
</feature>
<dbReference type="Gene3D" id="3.40.630.10">
    <property type="entry name" value="Zn peptidases"/>
    <property type="match status" value="1"/>
</dbReference>
<evidence type="ECO:0000256" key="7">
    <source>
        <dbReference type="ARBA" id="ARBA00023180"/>
    </source>
</evidence>
<evidence type="ECO:0000256" key="9">
    <source>
        <dbReference type="SAM" id="Phobius"/>
    </source>
</evidence>
<name>A0A2T0THJ2_9PSEU</name>
<evidence type="ECO:0000256" key="1">
    <source>
        <dbReference type="ARBA" id="ARBA00003273"/>
    </source>
</evidence>
<keyword evidence="9" id="KW-0812">Transmembrane</keyword>
<keyword evidence="6 9" id="KW-1133">Transmembrane helix</keyword>
<evidence type="ECO:0000256" key="3">
    <source>
        <dbReference type="ARBA" id="ARBA00010918"/>
    </source>
</evidence>
<keyword evidence="12" id="KW-1185">Reference proteome</keyword>
<accession>A0A2T0THJ2</accession>
<sequence>MTAEPNVLRGLRPPVVVVALLAVLVALGALSLLAFRPPAAAPADVAATEFSAARVEDDLREIAQRPHPLGTADHERVRDHVVGAARAAGAEVRVESGEVVRTEAGKPARVAVAENVVATVAGREPGLSGGKALLLVSHYDSVPTGPGAADDGAAVASMLEAIRVLKASGGVRNDVVFLFTDGEELGSIGARLFVRQHRVAEFGAVLNWEARGSSGPVVMFETSTANAGLVDAFAGASSRPIANSLAYEVYRRMPNYTDFTVFRDAGATGLNAAFIEGLHDYHSPNDGVDALDRDTVQHHGESMTGMVRALGEQDLRQLDGRTAVYFDLFGRVLVHYPVWVALVLAALSVLALVVLVVLGVRRGRARPGGLAVVAGTAFGAVVGTAALCFGLWWLLTLVRPGLVALPLSEPYDRGWFLAAFTVVAVAVLLLVARLVRRRRTAEVLAGGLLLMAVLLVAVAVVVPGATYLFQWPLLAGLPALRWAVRHDTGNAPLAAVAPAVTAVLFAPVVSTLTVALGVKYAGVAMAIAVLAGALVLPLFAALPRPGLLAATASVVALALFTTSVLVSGFDRREPRPDGLLYLRDAATGRSVWITGDAEPDEWTGRVLGEAPERLSVAKDFPVLKDPVLRAPAPALDLPAPTATALADTTADGVRTLRFRVDSPRRGWRVQVSMPRDVVRACVVAGQRVESAAASFPVNLVFEFYGASDGAELTCEADAGARIPVDVADFSIGLPAEVAALVGPRPEDTIQVPSGYRVVDAAVVHQVVRL</sequence>
<feature type="transmembrane region" description="Helical" evidence="9">
    <location>
        <begin position="370"/>
        <end position="395"/>
    </location>
</feature>
<keyword evidence="5" id="KW-0926">Vacuole</keyword>
<feature type="transmembrane region" description="Helical" evidence="9">
    <location>
        <begin position="489"/>
        <end position="508"/>
    </location>
</feature>
<evidence type="ECO:0000256" key="8">
    <source>
        <dbReference type="ARBA" id="ARBA00031512"/>
    </source>
</evidence>
<dbReference type="OrthoDB" id="9778250at2"/>
<keyword evidence="9" id="KW-0472">Membrane</keyword>
<evidence type="ECO:0000256" key="2">
    <source>
        <dbReference type="ARBA" id="ARBA00004128"/>
    </source>
</evidence>
<dbReference type="PANTHER" id="PTHR12147:SF58">
    <property type="entry name" value="VACUOLAR MEMBRANE PROTEASE"/>
    <property type="match status" value="1"/>
</dbReference>
<reference evidence="11 12" key="1">
    <citation type="submission" date="2018-03" db="EMBL/GenBank/DDBJ databases">
        <title>Genomic Encyclopedia of Archaeal and Bacterial Type Strains, Phase II (KMG-II): from individual species to whole genera.</title>
        <authorList>
            <person name="Goeker M."/>
        </authorList>
    </citation>
    <scope>NUCLEOTIDE SEQUENCE [LARGE SCALE GENOMIC DNA]</scope>
    <source>
        <strain evidence="11 12">DSM 44720</strain>
    </source>
</reference>
<dbReference type="Pfam" id="PF04389">
    <property type="entry name" value="Peptidase_M28"/>
    <property type="match status" value="1"/>
</dbReference>
<evidence type="ECO:0000313" key="12">
    <source>
        <dbReference type="Proteomes" id="UP000239494"/>
    </source>
</evidence>
<comment type="subcellular location">
    <subcellularLocation>
        <location evidence="2">Vacuole membrane</location>
        <topology evidence="2">Multi-pass membrane protein</topology>
    </subcellularLocation>
</comment>
<keyword evidence="7" id="KW-0325">Glycoprotein</keyword>
<dbReference type="GO" id="GO:0005774">
    <property type="term" value="C:vacuolar membrane"/>
    <property type="evidence" value="ECO:0007669"/>
    <property type="project" value="UniProtKB-SubCell"/>
</dbReference>
<dbReference type="PANTHER" id="PTHR12147">
    <property type="entry name" value="METALLOPEPTIDASE M28 FAMILY MEMBER"/>
    <property type="match status" value="1"/>
</dbReference>
<dbReference type="GO" id="GO:0008235">
    <property type="term" value="F:metalloexopeptidase activity"/>
    <property type="evidence" value="ECO:0007669"/>
    <property type="project" value="InterPro"/>
</dbReference>
<organism evidence="11 12">
    <name type="scientific">Umezawaea tangerina</name>
    <dbReference type="NCBI Taxonomy" id="84725"/>
    <lineage>
        <taxon>Bacteria</taxon>
        <taxon>Bacillati</taxon>
        <taxon>Actinomycetota</taxon>
        <taxon>Actinomycetes</taxon>
        <taxon>Pseudonocardiales</taxon>
        <taxon>Pseudonocardiaceae</taxon>
        <taxon>Umezawaea</taxon>
    </lineage>
</organism>